<dbReference type="EMBL" id="JBBMEW010000027">
    <property type="protein sequence ID" value="MEQ2529103.1"/>
    <property type="molecule type" value="Genomic_DNA"/>
</dbReference>
<keyword evidence="2" id="KW-1185">Reference proteome</keyword>
<sequence>MNVLKKMGFLLILIISFIFIDKIEVSAASHPYQVPSALKNNWGVIGGKESNRVENGTRLMYDVYSNKYISGGYTIKNMNFNNTGSQPYLRFTGWAILSGHKHHTTSNNETYIGLENAQTGALKIYSTLKIDIDATDDLAYNKQANGTLWNPCPTGAINRYSDSCNMRYESVGFDAYLPLNELFPDSQKAGQWNLYLIKKVDSQVVYVPLILPFQFDNKPYNYGELSLSSGKNTNNLYMMTEPVLRRSYKNEAAASVQATLGSDRYFTKNQIYTRTSSDESGTAIWYGVRSPKDGNATKYAQSGYWGFGGNQAVLSFNPDDTPPTHIFHDMTYTYKNGNNYWVRPNQNVSITLRQYDLEAGNLYQYLRLYEGNQNIDVRARHEFLGSTNYIDPWMKSAHISINSASRQENTQYGKVQWGVTPKTHGHSYDVQYFYQDKNNNTVGYNSTGMKLRVDGVTPVVQYRNSEDSSNFLNRDWSSSDIVVRLKFSDSDSGYKQSRYAWTQSTTVPSTWSNWTTSNNYTTNRTTKGQWYLHAQAEDNVGNIITTVQGPYKLNHPPVANYTYSPNTIYNDTTVKFTDTSTDEDGDQLTYKWEYKAPGSSNWVQFSSVKNPSSILNKKKTWNVRLTVQDDIGASSTITKNILVSNRPPVPNFSSDKPFYYEGDIIKITSHADDPDQDPLVTQYVITTPSGKTVTYNTPNFEYRAIEVGDYIFKQTVTDDDNVSRDMSKTIRVNPLEIQGTVSHTAEWEEMHKNMNNPDNVFFSGEKFLVAGLVTDYPIEKVSVTFKGVQVDGEELVIGQDLISNHPIYTGEIYDIKMSQPTTKLATGNVHFLFTAEWKNGTIKHDLVTVHIIDDVYAAFDFYRSN</sequence>
<protein>
    <submittedName>
        <fullName evidence="1">PKD domain-containing protein</fullName>
    </submittedName>
</protein>
<dbReference type="Proteomes" id="UP001439875">
    <property type="component" value="Unassembled WGS sequence"/>
</dbReference>
<proteinExistence type="predicted"/>
<reference evidence="1" key="1">
    <citation type="submission" date="2024-03" db="EMBL/GenBank/DDBJ databases">
        <title>Human intestinal bacterial collection.</title>
        <authorList>
            <person name="Pauvert C."/>
            <person name="Hitch T.C.A."/>
            <person name="Clavel T."/>
        </authorList>
    </citation>
    <scope>NUCLEOTIDE SEQUENCE</scope>
    <source>
        <strain evidence="1">CLA-AA-H227</strain>
    </source>
</reference>
<evidence type="ECO:0000313" key="1">
    <source>
        <dbReference type="EMBL" id="MEQ2529103.1"/>
    </source>
</evidence>
<name>A0ACC6SH13_9BACI</name>
<evidence type="ECO:0000313" key="2">
    <source>
        <dbReference type="Proteomes" id="UP001439875"/>
    </source>
</evidence>
<organism evidence="1 2">
    <name type="scientific">Robertmurraya yapensis</name>
    <name type="common">ex Hitch et al 2024</name>
    <dbReference type="NCBI Taxonomy" id="3133160"/>
    <lineage>
        <taxon>Bacteria</taxon>
        <taxon>Bacillati</taxon>
        <taxon>Bacillota</taxon>
        <taxon>Bacilli</taxon>
        <taxon>Bacillales</taxon>
        <taxon>Bacillaceae</taxon>
        <taxon>Robertmurraya</taxon>
    </lineage>
</organism>
<gene>
    <name evidence="1" type="ORF">WMO40_20725</name>
</gene>
<accession>A0ACC6SH13</accession>
<comment type="caution">
    <text evidence="1">The sequence shown here is derived from an EMBL/GenBank/DDBJ whole genome shotgun (WGS) entry which is preliminary data.</text>
</comment>